<dbReference type="EMBL" id="FMIC01000002">
    <property type="protein sequence ID" value="SCL46795.1"/>
    <property type="molecule type" value="Genomic_DNA"/>
</dbReference>
<dbReference type="STRING" id="47871.GA0070608_0115"/>
<feature type="transmembrane region" description="Helical" evidence="1">
    <location>
        <begin position="45"/>
        <end position="63"/>
    </location>
</feature>
<keyword evidence="1" id="KW-0812">Transmembrane</keyword>
<gene>
    <name evidence="2" type="ORF">GA0070608_0115</name>
    <name evidence="3" type="ORF">GA0070608_6458</name>
</gene>
<protein>
    <submittedName>
        <fullName evidence="2">Uncharacterized protein</fullName>
    </submittedName>
</protein>
<dbReference type="EMBL" id="FMIC01000002">
    <property type="protein sequence ID" value="SCL74133.1"/>
    <property type="molecule type" value="Genomic_DNA"/>
</dbReference>
<evidence type="ECO:0000256" key="1">
    <source>
        <dbReference type="SAM" id="Phobius"/>
    </source>
</evidence>
<sequence>MQRRPRSSISSTGVFAYPARERQLPDTVHPQQQPATTVHAVSTEGVAGIVGLVAVIGIGYAWWNRDRGDSHDDGEYEEVWYEEWHYEEHWRED</sequence>
<name>A0A1C6TYB8_9ACTN</name>
<organism evidence="2 4">
    <name type="scientific">Micromonospora peucetia</name>
    <dbReference type="NCBI Taxonomy" id="47871"/>
    <lineage>
        <taxon>Bacteria</taxon>
        <taxon>Bacillati</taxon>
        <taxon>Actinomycetota</taxon>
        <taxon>Actinomycetes</taxon>
        <taxon>Micromonosporales</taxon>
        <taxon>Micromonosporaceae</taxon>
        <taxon>Micromonospora</taxon>
    </lineage>
</organism>
<proteinExistence type="predicted"/>
<dbReference type="Proteomes" id="UP000199343">
    <property type="component" value="Unassembled WGS sequence"/>
</dbReference>
<evidence type="ECO:0000313" key="3">
    <source>
        <dbReference type="EMBL" id="SCL74133.1"/>
    </source>
</evidence>
<evidence type="ECO:0000313" key="2">
    <source>
        <dbReference type="EMBL" id="SCL46795.1"/>
    </source>
</evidence>
<keyword evidence="1" id="KW-0472">Membrane</keyword>
<accession>A0A1C6TYB8</accession>
<reference evidence="2 4" key="1">
    <citation type="submission" date="2016-06" db="EMBL/GenBank/DDBJ databases">
        <authorList>
            <person name="Kjaerup R.B."/>
            <person name="Dalgaard T.S."/>
            <person name="Juul-Madsen H.R."/>
        </authorList>
    </citation>
    <scope>NUCLEOTIDE SEQUENCE [LARGE SCALE GENOMIC DNA]</scope>
    <source>
        <strain evidence="2 4">DSM 43363</strain>
    </source>
</reference>
<dbReference type="AlphaFoldDB" id="A0A1C6TYB8"/>
<keyword evidence="1" id="KW-1133">Transmembrane helix</keyword>
<evidence type="ECO:0000313" key="4">
    <source>
        <dbReference type="Proteomes" id="UP000199343"/>
    </source>
</evidence>